<name>A0AAW2BG81_9ROSI</name>
<dbReference type="AlphaFoldDB" id="A0AAW2BG81"/>
<protein>
    <submittedName>
        <fullName evidence="2">Uncharacterized protein</fullName>
    </submittedName>
</protein>
<sequence length="178" mass="20041">MDDLPTVDWPSYVKLTFLVLDDSMDELKMKSSKTPPLKVPKFPSAAVHLDASVVNLVLQTTPSIQTTPPVQLEDLPSTAKAPYRAYPLEKTKRPPNLVLDEGYAWRTFKGIITDIEVISKFYTASTQAKELCIEAKEAKEKNKELSNEVLLKKGKVIKLTEDLNRLQGIEQKLKNEVD</sequence>
<keyword evidence="1" id="KW-0175">Coiled coil</keyword>
<keyword evidence="3" id="KW-1185">Reference proteome</keyword>
<accession>A0AAW2BG81</accession>
<evidence type="ECO:0000313" key="3">
    <source>
        <dbReference type="Proteomes" id="UP001459277"/>
    </source>
</evidence>
<gene>
    <name evidence="2" type="ORF">SO802_033827</name>
</gene>
<organism evidence="2 3">
    <name type="scientific">Lithocarpus litseifolius</name>
    <dbReference type="NCBI Taxonomy" id="425828"/>
    <lineage>
        <taxon>Eukaryota</taxon>
        <taxon>Viridiplantae</taxon>
        <taxon>Streptophyta</taxon>
        <taxon>Embryophyta</taxon>
        <taxon>Tracheophyta</taxon>
        <taxon>Spermatophyta</taxon>
        <taxon>Magnoliopsida</taxon>
        <taxon>eudicotyledons</taxon>
        <taxon>Gunneridae</taxon>
        <taxon>Pentapetalae</taxon>
        <taxon>rosids</taxon>
        <taxon>fabids</taxon>
        <taxon>Fagales</taxon>
        <taxon>Fagaceae</taxon>
        <taxon>Lithocarpus</taxon>
    </lineage>
</organism>
<reference evidence="2 3" key="1">
    <citation type="submission" date="2024-01" db="EMBL/GenBank/DDBJ databases">
        <title>A telomere-to-telomere, gap-free genome of sweet tea (Lithocarpus litseifolius).</title>
        <authorList>
            <person name="Zhou J."/>
        </authorList>
    </citation>
    <scope>NUCLEOTIDE SEQUENCE [LARGE SCALE GENOMIC DNA]</scope>
    <source>
        <strain evidence="2">Zhou-2022a</strain>
        <tissue evidence="2">Leaf</tissue>
    </source>
</reference>
<evidence type="ECO:0000256" key="1">
    <source>
        <dbReference type="SAM" id="Coils"/>
    </source>
</evidence>
<proteinExistence type="predicted"/>
<feature type="coiled-coil region" evidence="1">
    <location>
        <begin position="128"/>
        <end position="176"/>
    </location>
</feature>
<evidence type="ECO:0000313" key="2">
    <source>
        <dbReference type="EMBL" id="KAK9984302.1"/>
    </source>
</evidence>
<dbReference type="EMBL" id="JAZDWU010000012">
    <property type="protein sequence ID" value="KAK9984302.1"/>
    <property type="molecule type" value="Genomic_DNA"/>
</dbReference>
<comment type="caution">
    <text evidence="2">The sequence shown here is derived from an EMBL/GenBank/DDBJ whole genome shotgun (WGS) entry which is preliminary data.</text>
</comment>
<dbReference type="Proteomes" id="UP001459277">
    <property type="component" value="Unassembled WGS sequence"/>
</dbReference>